<feature type="transmembrane region" description="Helical" evidence="1">
    <location>
        <begin position="252"/>
        <end position="268"/>
    </location>
</feature>
<feature type="transmembrane region" description="Helical" evidence="1">
    <location>
        <begin position="75"/>
        <end position="94"/>
    </location>
</feature>
<keyword evidence="3" id="KW-1185">Reference proteome</keyword>
<dbReference type="EMBL" id="JBDKXB010000032">
    <property type="protein sequence ID" value="MEY6433900.1"/>
    <property type="molecule type" value="Genomic_DNA"/>
</dbReference>
<dbReference type="SUPFAM" id="SSF52151">
    <property type="entry name" value="FabD/lysophospholipase-like"/>
    <property type="match status" value="1"/>
</dbReference>
<evidence type="ECO:0008006" key="4">
    <source>
        <dbReference type="Google" id="ProtNLM"/>
    </source>
</evidence>
<keyword evidence="1" id="KW-0812">Transmembrane</keyword>
<keyword evidence="1" id="KW-1133">Transmembrane helix</keyword>
<evidence type="ECO:0000256" key="1">
    <source>
        <dbReference type="SAM" id="Phobius"/>
    </source>
</evidence>
<feature type="transmembrane region" description="Helical" evidence="1">
    <location>
        <begin position="224"/>
        <end position="246"/>
    </location>
</feature>
<organism evidence="2 3">
    <name type="scientific">Thioalkalicoccus limnaeus</name>
    <dbReference type="NCBI Taxonomy" id="120681"/>
    <lineage>
        <taxon>Bacteria</taxon>
        <taxon>Pseudomonadati</taxon>
        <taxon>Pseudomonadota</taxon>
        <taxon>Gammaproteobacteria</taxon>
        <taxon>Chromatiales</taxon>
        <taxon>Chromatiaceae</taxon>
        <taxon>Thioalkalicoccus</taxon>
    </lineage>
</organism>
<dbReference type="RefSeq" id="WP_369668287.1">
    <property type="nucleotide sequence ID" value="NZ_JBDKXB010000032.1"/>
</dbReference>
<dbReference type="InterPro" id="IPR016035">
    <property type="entry name" value="Acyl_Trfase/lysoPLipase"/>
</dbReference>
<name>A0ABV4BN44_9GAMM</name>
<accession>A0ABV4BN44</accession>
<keyword evidence="1" id="KW-0472">Membrane</keyword>
<feature type="transmembrane region" description="Helical" evidence="1">
    <location>
        <begin position="147"/>
        <end position="167"/>
    </location>
</feature>
<evidence type="ECO:0000313" key="2">
    <source>
        <dbReference type="EMBL" id="MEY6433900.1"/>
    </source>
</evidence>
<proteinExistence type="predicted"/>
<protein>
    <recommendedName>
        <fullName evidence="4">PNPLA domain-containing protein</fullName>
    </recommendedName>
</protein>
<sequence length="719" mass="77679">MAQTTPVSGATARRSRGVVLRIWGFLWNSIIRVLWLCAYATASVVLVIFVFVFNDQGQDLLRLSAEYGTPLRNTLLWNLFFLTGALILGLVLWYTSRRLLDPDFAGQSFDRPTSAFGREWWPRLFGFLVPAAIGAGFFRVAGDAGWAAWILGAAFLILAAALMWFVIQRRTLFGLTRAGLEQASPGLDTKDWILIITAFVLAVLLVAGFLTWPVTWPQALGTPAIMLFGLAGITLFGALVLTYSFLANGQPAGTAFVLVLAVIFSLFNDNHAIRTAAEVAEHQRLTAPEHYRAWRQENPASGQIDGREPVVLVAASGGGIRAAYWTAPSLAAMEDIPGFSENLFAVSAVSGGSVGAAVYTAVKRQALERDDTAAATTLTSVRTALRQDFLSPLAAGFLFPDLLQRFVPYPFALTDRQRFLELAFERALDDGHSPLGGPFVDLWADGYQMRLPSLLLNTTVVDSGRRGILSNLDPRGLPDTLDLLGDGFSTQAILSSAAAGASARFTYLSPAGSLIGPGDQGPQKIRVVDGGYFDNSGTATITDLLELIDDRTLFPILIMIRNDPRGEAICQARYRPLTANLGSPAGPPSEDFLSEVGSPIRALLNARNARGWLTEIDSARQFEGAAARRVENDLRGAVIEISLAAAAQAGLVRAETDAARRRIEQAIAAPPLGWSLSKAATGYMDQALDDPPGELLGELDNLRAVLAGHLKDYRRCTER</sequence>
<dbReference type="Gene3D" id="3.40.1090.10">
    <property type="entry name" value="Cytosolic phospholipase A2 catalytic domain"/>
    <property type="match status" value="1"/>
</dbReference>
<reference evidence="2 3" key="1">
    <citation type="submission" date="2024-05" db="EMBL/GenBank/DDBJ databases">
        <title>Genome Sequence and Characterization of the New Strain Purple Sulfur Bacterium of Genus Thioalkalicoccus.</title>
        <authorList>
            <person name="Bryantseva I.A."/>
            <person name="Kyndt J.A."/>
            <person name="Imhoff J.F."/>
        </authorList>
    </citation>
    <scope>NUCLEOTIDE SEQUENCE [LARGE SCALE GENOMIC DNA]</scope>
    <source>
        <strain evidence="2 3">Um2</strain>
    </source>
</reference>
<feature type="transmembrane region" description="Helical" evidence="1">
    <location>
        <begin position="33"/>
        <end position="54"/>
    </location>
</feature>
<feature type="transmembrane region" description="Helical" evidence="1">
    <location>
        <begin position="192"/>
        <end position="212"/>
    </location>
</feature>
<dbReference type="Proteomes" id="UP001564408">
    <property type="component" value="Unassembled WGS sequence"/>
</dbReference>
<gene>
    <name evidence="2" type="ORF">ABC977_15965</name>
</gene>
<evidence type="ECO:0000313" key="3">
    <source>
        <dbReference type="Proteomes" id="UP001564408"/>
    </source>
</evidence>
<comment type="caution">
    <text evidence="2">The sequence shown here is derived from an EMBL/GenBank/DDBJ whole genome shotgun (WGS) entry which is preliminary data.</text>
</comment>